<organism evidence="2">
    <name type="scientific">Tanacetum cinerariifolium</name>
    <name type="common">Dalmatian daisy</name>
    <name type="synonym">Chrysanthemum cinerariifolium</name>
    <dbReference type="NCBI Taxonomy" id="118510"/>
    <lineage>
        <taxon>Eukaryota</taxon>
        <taxon>Viridiplantae</taxon>
        <taxon>Streptophyta</taxon>
        <taxon>Embryophyta</taxon>
        <taxon>Tracheophyta</taxon>
        <taxon>Spermatophyta</taxon>
        <taxon>Magnoliopsida</taxon>
        <taxon>eudicotyledons</taxon>
        <taxon>Gunneridae</taxon>
        <taxon>Pentapetalae</taxon>
        <taxon>asterids</taxon>
        <taxon>campanulids</taxon>
        <taxon>Asterales</taxon>
        <taxon>Asteraceae</taxon>
        <taxon>Asteroideae</taxon>
        <taxon>Anthemideae</taxon>
        <taxon>Anthemidinae</taxon>
        <taxon>Tanacetum</taxon>
    </lineage>
</organism>
<gene>
    <name evidence="2" type="ORF">Tci_005514</name>
</gene>
<keyword evidence="2" id="KW-0548">Nucleotidyltransferase</keyword>
<dbReference type="PANTHER" id="PTHR33223:SF11">
    <property type="entry name" value="ELEMENT PROTEIN, PUTATIVE-RELATED"/>
    <property type="match status" value="1"/>
</dbReference>
<protein>
    <submittedName>
        <fullName evidence="2">Reverse transcriptase domain-containing protein</fullName>
    </submittedName>
</protein>
<reference evidence="2" key="1">
    <citation type="journal article" date="2019" name="Sci. Rep.">
        <title>Draft genome of Tanacetum cinerariifolium, the natural source of mosquito coil.</title>
        <authorList>
            <person name="Yamashiro T."/>
            <person name="Shiraishi A."/>
            <person name="Satake H."/>
            <person name="Nakayama K."/>
        </authorList>
    </citation>
    <scope>NUCLEOTIDE SEQUENCE</scope>
</reference>
<comment type="caution">
    <text evidence="2">The sequence shown here is derived from an EMBL/GenBank/DDBJ whole genome shotgun (WGS) entry which is preliminary data.</text>
</comment>
<dbReference type="GO" id="GO:0003964">
    <property type="term" value="F:RNA-directed DNA polymerase activity"/>
    <property type="evidence" value="ECO:0007669"/>
    <property type="project" value="UniProtKB-KW"/>
</dbReference>
<sequence length="278" mass="31346">MNAVDRSIGVDNPCLADTIAAYKANRNSSNGNQNKASGGAGEVEHIARGCSYKEFLNCQPGNFDGTKGTVSLTRWFEKMESLVNIYNCAESCQVKYATCTLLDGALTWCNSYIKTMGLDAAYETTWEELKKMMTKEYCPRNAIQKMETELWNLTVKGTDVVGYTRRFQELALLCLTMVTLEYKKVELYIWGLTNGIQGKVTSSRPTKIQEVICMAHELMDQVVQAKDAKDADNKRKWKDDRKRNSDQKLYKRHEAGRVYAAGTSNKTGYARTLPLCDK</sequence>
<feature type="domain" description="Retrotransposon gag" evidence="1">
    <location>
        <begin position="95"/>
        <end position="193"/>
    </location>
</feature>
<dbReference type="PANTHER" id="PTHR33223">
    <property type="entry name" value="CCHC-TYPE DOMAIN-CONTAINING PROTEIN"/>
    <property type="match status" value="1"/>
</dbReference>
<evidence type="ECO:0000259" key="1">
    <source>
        <dbReference type="Pfam" id="PF03732"/>
    </source>
</evidence>
<accession>A0A6L2J9E3</accession>
<dbReference type="Pfam" id="PF03732">
    <property type="entry name" value="Retrotrans_gag"/>
    <property type="match status" value="1"/>
</dbReference>
<evidence type="ECO:0000313" key="2">
    <source>
        <dbReference type="EMBL" id="GEU33536.1"/>
    </source>
</evidence>
<dbReference type="InterPro" id="IPR005162">
    <property type="entry name" value="Retrotrans_gag_dom"/>
</dbReference>
<dbReference type="EMBL" id="BKCJ010000475">
    <property type="protein sequence ID" value="GEU33536.1"/>
    <property type="molecule type" value="Genomic_DNA"/>
</dbReference>
<proteinExistence type="predicted"/>
<dbReference type="AlphaFoldDB" id="A0A6L2J9E3"/>
<name>A0A6L2J9E3_TANCI</name>
<keyword evidence="2" id="KW-0808">Transferase</keyword>
<keyword evidence="2" id="KW-0695">RNA-directed DNA polymerase</keyword>